<feature type="domain" description="Swt1-like HEPN" evidence="2">
    <location>
        <begin position="12"/>
        <end position="130"/>
    </location>
</feature>
<feature type="region of interest" description="Disordered" evidence="1">
    <location>
        <begin position="139"/>
        <end position="171"/>
    </location>
</feature>
<name>A0A2M8NYV1_9CHLR</name>
<dbReference type="EMBL" id="PGTK01000009">
    <property type="protein sequence ID" value="PJF30473.1"/>
    <property type="molecule type" value="Genomic_DNA"/>
</dbReference>
<evidence type="ECO:0000259" key="2">
    <source>
        <dbReference type="Pfam" id="PF18731"/>
    </source>
</evidence>
<dbReference type="Pfam" id="PF04465">
    <property type="entry name" value="DUF499"/>
    <property type="match status" value="1"/>
</dbReference>
<proteinExistence type="predicted"/>
<organism evidence="3 4">
    <name type="scientific">Candidatus Thermofonsia Clade 1 bacterium</name>
    <dbReference type="NCBI Taxonomy" id="2364210"/>
    <lineage>
        <taxon>Bacteria</taxon>
        <taxon>Bacillati</taxon>
        <taxon>Chloroflexota</taxon>
        <taxon>Candidatus Thermofontia</taxon>
        <taxon>Candidatus Thermofonsia Clade 1</taxon>
    </lineage>
</organism>
<feature type="compositionally biased region" description="Polar residues" evidence="1">
    <location>
        <begin position="143"/>
        <end position="154"/>
    </location>
</feature>
<gene>
    <name evidence="3" type="ORF">CUN51_07420</name>
</gene>
<evidence type="ECO:0000313" key="3">
    <source>
        <dbReference type="EMBL" id="PJF30473.1"/>
    </source>
</evidence>
<dbReference type="InterPro" id="IPR007555">
    <property type="entry name" value="DUF499"/>
</dbReference>
<dbReference type="Proteomes" id="UP000228921">
    <property type="component" value="Unassembled WGS sequence"/>
</dbReference>
<dbReference type="Pfam" id="PF18731">
    <property type="entry name" value="HEPN_Swt1"/>
    <property type="match status" value="1"/>
</dbReference>
<feature type="compositionally biased region" description="Basic and acidic residues" evidence="1">
    <location>
        <begin position="156"/>
        <end position="170"/>
    </location>
</feature>
<dbReference type="InterPro" id="IPR041650">
    <property type="entry name" value="HEPN_Swt1"/>
</dbReference>
<reference evidence="3 4" key="1">
    <citation type="submission" date="2017-11" db="EMBL/GenBank/DDBJ databases">
        <title>Evolution of Phototrophy in the Chloroflexi Phylum Driven by Horizontal Gene Transfer.</title>
        <authorList>
            <person name="Ward L.M."/>
            <person name="Hemp J."/>
            <person name="Shih P.M."/>
            <person name="Mcglynn S.E."/>
            <person name="Fischer W."/>
        </authorList>
    </citation>
    <scope>NUCLEOTIDE SEQUENCE [LARGE SCALE GENOMIC DNA]</scope>
    <source>
        <strain evidence="3">CP2_2F</strain>
    </source>
</reference>
<evidence type="ECO:0000256" key="1">
    <source>
        <dbReference type="SAM" id="MobiDB-lite"/>
    </source>
</evidence>
<protein>
    <recommendedName>
        <fullName evidence="2">Swt1-like HEPN domain-containing protein</fullName>
    </recommendedName>
</protein>
<evidence type="ECO:0000313" key="4">
    <source>
        <dbReference type="Proteomes" id="UP000228921"/>
    </source>
</evidence>
<sequence length="437" mass="48907">MTKAPRDYVREILDLVKAGLSGYVLREYKARYGAARYLSEMQDVLRTPGYEPPHLPDEATALNRIDTVGWLNLIHRRWSEIFYNKLKQAERSYVNELIDARHRWAHDQEFDLDSAFRVADTAERLLWAVGASSQAEAAGRISNKLSQRPAQASEAQPEKAKPSRKDREKPLPSWREVILPHQDVASGHYTQAEFAANLADVVQDRAAPEYGDPHEFFRRTYLTEGLAELLAAGIKRLTGQGGESVIQLQTNFGGSKTHSMLALYHLCGGAISLSDIPYSKAIADRLGAPFERLQARRAVVVGTAFDVNRPQEHDDCTVRTLWGSIAYQLGGIEAYRLVEEADLNGTSPGSDTLVRLLETYAPALIIIDELVAFARNLYGVDRRLSAGTFDSVMTFIQALTEAVKRSERSILWKRTTSTWQWHSPARRSMSTAMLCGG</sequence>
<accession>A0A2M8NYV1</accession>
<dbReference type="AlphaFoldDB" id="A0A2M8NYV1"/>
<comment type="caution">
    <text evidence="3">The sequence shown here is derived from an EMBL/GenBank/DDBJ whole genome shotgun (WGS) entry which is preliminary data.</text>
</comment>